<dbReference type="InterPro" id="IPR027417">
    <property type="entry name" value="P-loop_NTPase"/>
</dbReference>
<evidence type="ECO:0000313" key="6">
    <source>
        <dbReference type="Proteomes" id="UP000028922"/>
    </source>
</evidence>
<evidence type="ECO:0000256" key="2">
    <source>
        <dbReference type="ARBA" id="ARBA00022741"/>
    </source>
</evidence>
<comment type="caution">
    <text evidence="5">The sequence shown here is derived from an EMBL/GenBank/DDBJ whole genome shotgun (WGS) entry which is preliminary data.</text>
</comment>
<sequence length="340" mass="37668">MMTPLVIIESLQKSFNSVKAVQNISFNINKGEIFGLLGPNGSGKTTTIRCLSTLTKPDSGEIKVGGISALKYPNVIRNFLGYVAQDVTLDKILTGRELLQLQGSLYHLSRRDAEDRIEKLLTLLNLNEYSDRKTGDYSGGIRKRFDLAAGLLHRPSLLVLDEPTVGLDIESRLIVWEFLKKLKMAGTTILITSHYLEEIDSLADNLAIIDCGKVIAQGTPSELKNHLGGNRITLKIQEFSELRDVYQAQEILQKLPFVEEIIINKSQGNSLNLIVKGETNLFSKIEKALENANLGIFSLSQSRPSLDDVYLAATGQTLIDAELAAVGNRDLKKEKKQQMN</sequence>
<accession>A0A086CGB3</accession>
<evidence type="ECO:0000256" key="1">
    <source>
        <dbReference type="ARBA" id="ARBA00022448"/>
    </source>
</evidence>
<evidence type="ECO:0000259" key="4">
    <source>
        <dbReference type="PROSITE" id="PS50893"/>
    </source>
</evidence>
<dbReference type="PANTHER" id="PTHR43582:SF5">
    <property type="entry name" value="ABC TRANSPORTER"/>
    <property type="match status" value="1"/>
</dbReference>
<dbReference type="GO" id="GO:0016887">
    <property type="term" value="F:ATP hydrolysis activity"/>
    <property type="evidence" value="ECO:0007669"/>
    <property type="project" value="InterPro"/>
</dbReference>
<name>A0A086CGB3_9CHRO</name>
<dbReference type="EMBL" id="JPSP01000011">
    <property type="protein sequence ID" value="KFF41227.1"/>
    <property type="molecule type" value="Genomic_DNA"/>
</dbReference>
<dbReference type="AlphaFoldDB" id="A0A086CGB3"/>
<dbReference type="InterPro" id="IPR003593">
    <property type="entry name" value="AAA+_ATPase"/>
</dbReference>
<dbReference type="SUPFAM" id="SSF52540">
    <property type="entry name" value="P-loop containing nucleoside triphosphate hydrolases"/>
    <property type="match status" value="1"/>
</dbReference>
<protein>
    <submittedName>
        <fullName evidence="5">ABC-type multidrug transport system, ATPase component</fullName>
    </submittedName>
</protein>
<keyword evidence="3" id="KW-0067">ATP-binding</keyword>
<dbReference type="eggNOG" id="COG1131">
    <property type="taxonomic scope" value="Bacteria"/>
</dbReference>
<dbReference type="STRING" id="1527444.ucyna2_00957"/>
<reference evidence="5 6" key="1">
    <citation type="submission" date="2014-08" db="EMBL/GenBank/DDBJ databases">
        <title>Comparative genomics reveals surprising divergence of two closely related strains of uncultivated UCYN-A cyanobacteria.</title>
        <authorList>
            <person name="Bombar D."/>
            <person name="Heller P."/>
            <person name="Sanchez-Baracaldo P."/>
            <person name="Carter B.J."/>
            <person name="Zert J.P."/>
        </authorList>
    </citation>
    <scope>NUCLEOTIDE SEQUENCE [LARGE SCALE GENOMIC DNA]</scope>
</reference>
<keyword evidence="1" id="KW-0813">Transport</keyword>
<organism evidence="5 6">
    <name type="scientific">Candidatus Atelocyanobacterium thalassa isolate SIO64986</name>
    <dbReference type="NCBI Taxonomy" id="1527444"/>
    <lineage>
        <taxon>Bacteria</taxon>
        <taxon>Bacillati</taxon>
        <taxon>Cyanobacteriota</taxon>
        <taxon>Cyanophyceae</taxon>
        <taxon>Oscillatoriophycideae</taxon>
        <taxon>Chroococcales</taxon>
        <taxon>Aphanothecaceae</taxon>
        <taxon>Candidatus Atelocyanobacterium</taxon>
        <taxon>Candidatus Atelocyanobacterium thalassae</taxon>
    </lineage>
</organism>
<dbReference type="Pfam" id="PF00005">
    <property type="entry name" value="ABC_tran"/>
    <property type="match status" value="1"/>
</dbReference>
<feature type="domain" description="ABC transporter" evidence="4">
    <location>
        <begin position="6"/>
        <end position="236"/>
    </location>
</feature>
<dbReference type="SMART" id="SM00382">
    <property type="entry name" value="AAA"/>
    <property type="match status" value="1"/>
</dbReference>
<evidence type="ECO:0000313" key="5">
    <source>
        <dbReference type="EMBL" id="KFF41227.1"/>
    </source>
</evidence>
<keyword evidence="2" id="KW-0547">Nucleotide-binding</keyword>
<dbReference type="PATRIC" id="fig|1527444.3.peg.907"/>
<dbReference type="Proteomes" id="UP000028922">
    <property type="component" value="Unassembled WGS sequence"/>
</dbReference>
<dbReference type="InterPro" id="IPR003439">
    <property type="entry name" value="ABC_transporter-like_ATP-bd"/>
</dbReference>
<gene>
    <name evidence="5" type="ORF">ucyna2_00957</name>
</gene>
<dbReference type="PROSITE" id="PS50893">
    <property type="entry name" value="ABC_TRANSPORTER_2"/>
    <property type="match status" value="1"/>
</dbReference>
<dbReference type="InterPro" id="IPR025302">
    <property type="entry name" value="DrrA1/2-like_C"/>
</dbReference>
<dbReference type="Pfam" id="PF13732">
    <property type="entry name" value="DrrA1-3_C"/>
    <property type="match status" value="1"/>
</dbReference>
<dbReference type="PANTHER" id="PTHR43582">
    <property type="entry name" value="LINEARMYCIN RESISTANCE ATP-BINDING PROTEIN LNRL"/>
    <property type="match status" value="1"/>
</dbReference>
<evidence type="ECO:0000256" key="3">
    <source>
        <dbReference type="ARBA" id="ARBA00022840"/>
    </source>
</evidence>
<dbReference type="GO" id="GO:0005524">
    <property type="term" value="F:ATP binding"/>
    <property type="evidence" value="ECO:0007669"/>
    <property type="project" value="UniProtKB-KW"/>
</dbReference>
<proteinExistence type="predicted"/>
<dbReference type="Gene3D" id="3.40.50.300">
    <property type="entry name" value="P-loop containing nucleotide triphosphate hydrolases"/>
    <property type="match status" value="1"/>
</dbReference>